<keyword evidence="2" id="KW-0614">Plasmid</keyword>
<dbReference type="KEGG" id="pmar:B0X71_19620"/>
<sequence length="103" mass="10979">MKKTTIFIVGGSQEQTYKKIGKKAGCDILFHNGKARNGGVKKAFEPMVKKADCVVVLAGACGHETMYSIKELCKANQIEVVFQKGFGASGAVNAALDRLKSVA</sequence>
<evidence type="ECO:0000313" key="3">
    <source>
        <dbReference type="Proteomes" id="UP000188184"/>
    </source>
</evidence>
<comment type="similarity">
    <text evidence="1">Belongs to the UPF0751 family.</text>
</comment>
<evidence type="ECO:0000313" key="2">
    <source>
        <dbReference type="EMBL" id="AQQ55381.1"/>
    </source>
</evidence>
<geneLocation type="plasmid" evidence="2 3">
    <name>unnamed1</name>
</geneLocation>
<proteinExistence type="inferred from homology"/>
<dbReference type="AlphaFoldDB" id="A0A1Q2L4P8"/>
<name>A0A1Q2L4P8_9BACL</name>
<dbReference type="InterPro" id="IPR016772">
    <property type="entry name" value="UCP020408"/>
</dbReference>
<dbReference type="RefSeq" id="WP_077591240.1">
    <property type="nucleotide sequence ID" value="NZ_CP019641.1"/>
</dbReference>
<dbReference type="Pfam" id="PF10087">
    <property type="entry name" value="DUF2325"/>
    <property type="match status" value="1"/>
</dbReference>
<protein>
    <submittedName>
        <fullName evidence="2">DUF2325 domain-containing protein</fullName>
    </submittedName>
</protein>
<organism evidence="2 3">
    <name type="scientific">Planococcus lenghuensis</name>
    <dbReference type="NCBI Taxonomy" id="2213202"/>
    <lineage>
        <taxon>Bacteria</taxon>
        <taxon>Bacillati</taxon>
        <taxon>Bacillota</taxon>
        <taxon>Bacilli</taxon>
        <taxon>Bacillales</taxon>
        <taxon>Caryophanaceae</taxon>
        <taxon>Planococcus</taxon>
    </lineage>
</organism>
<keyword evidence="3" id="KW-1185">Reference proteome</keyword>
<dbReference type="OrthoDB" id="2881859at2"/>
<reference evidence="2 3" key="1">
    <citation type="submission" date="2017-02" db="EMBL/GenBank/DDBJ databases">
        <title>The complete genomic sequence of a novel cold adapted crude oil-degrading bacterium Planococcus qaidamina Y42.</title>
        <authorList>
            <person name="Yang R."/>
        </authorList>
    </citation>
    <scope>NUCLEOTIDE SEQUENCE [LARGE SCALE GENOMIC DNA]</scope>
    <source>
        <strain evidence="2 3">Y42</strain>
        <plasmid evidence="2 3">unnamed1</plasmid>
    </source>
</reference>
<accession>A0A1Q2L4P8</accession>
<gene>
    <name evidence="2" type="ORF">B0X71_19620</name>
</gene>
<dbReference type="Proteomes" id="UP000188184">
    <property type="component" value="Plasmid unnamed1"/>
</dbReference>
<dbReference type="EMBL" id="CP019641">
    <property type="protein sequence ID" value="AQQ55381.1"/>
    <property type="molecule type" value="Genomic_DNA"/>
</dbReference>
<evidence type="ECO:0000256" key="1">
    <source>
        <dbReference type="ARBA" id="ARBA00007189"/>
    </source>
</evidence>